<evidence type="ECO:0000313" key="2">
    <source>
        <dbReference type="EMBL" id="EKU78757.1"/>
    </source>
</evidence>
<evidence type="ECO:0000256" key="1">
    <source>
        <dbReference type="SAM" id="MobiDB-lite"/>
    </source>
</evidence>
<protein>
    <recommendedName>
        <fullName evidence="4">Scaffolding protein</fullName>
    </recommendedName>
</protein>
<sequence>MLEEKFKFDLQLFADESADNTVEQPETDSAEPQELPDFALDADGNVTFNPAIFDDVQEEEQEESQPQPEPQTEPDTYIVKVDGVEQEVTLDELLHGYMRQADYSRKTQALAEERRNLQSTPQQPQYQPQQPQPQPEPQQPEFNQKAYVEKLAEYAKGQVEQILGEEYDQYNTLHQAAYADAIANIKAEIIQQQQAQAAQQAAEQQFVQNLTKYTSDPNFAQIDNLAATKLNELPYAQAVKIKEAFDNRDWNIIDQYMTAVRNEFYGQASVPSIRPKPKAQVPYVESAGAATRPPEMKRQIDFSKIGDKKLNNDQLADMFVKLGLTNL</sequence>
<dbReference type="Proteomes" id="UP000009891">
    <property type="component" value="Unassembled WGS sequence"/>
</dbReference>
<gene>
    <name evidence="2" type="ORF">HMPREF9282_00554</name>
</gene>
<dbReference type="STRING" id="883156.HMPREF9282_00554"/>
<accession>K9DIX8</accession>
<dbReference type="EMBL" id="AHAF01000003">
    <property type="protein sequence ID" value="EKU78757.1"/>
    <property type="molecule type" value="Genomic_DNA"/>
</dbReference>
<name>K9DIX8_9FIRM</name>
<comment type="caution">
    <text evidence="2">The sequence shown here is derived from an EMBL/GenBank/DDBJ whole genome shotgun (WGS) entry which is preliminary data.</text>
</comment>
<feature type="region of interest" description="Disordered" evidence="1">
    <location>
        <begin position="15"/>
        <end position="75"/>
    </location>
</feature>
<dbReference type="eggNOG" id="ENOG5033NSZ">
    <property type="taxonomic scope" value="Bacteria"/>
</dbReference>
<feature type="region of interest" description="Disordered" evidence="1">
    <location>
        <begin position="112"/>
        <end position="141"/>
    </location>
</feature>
<proteinExistence type="predicted"/>
<organism evidence="2 3">
    <name type="scientific">Veillonella seminalis ACS-216-V-Col6b</name>
    <dbReference type="NCBI Taxonomy" id="883156"/>
    <lineage>
        <taxon>Bacteria</taxon>
        <taxon>Bacillati</taxon>
        <taxon>Bacillota</taxon>
        <taxon>Negativicutes</taxon>
        <taxon>Veillonellales</taxon>
        <taxon>Veillonellaceae</taxon>
        <taxon>Veillonella</taxon>
    </lineage>
</organism>
<dbReference type="RefSeq" id="WP_006555454.1">
    <property type="nucleotide sequence ID" value="NZ_JH992936.1"/>
</dbReference>
<dbReference type="AlphaFoldDB" id="K9DIX8"/>
<evidence type="ECO:0008006" key="4">
    <source>
        <dbReference type="Google" id="ProtNLM"/>
    </source>
</evidence>
<evidence type="ECO:0000313" key="3">
    <source>
        <dbReference type="Proteomes" id="UP000009891"/>
    </source>
</evidence>
<dbReference type="HOGENOM" id="CLU_849770_0_0_9"/>
<keyword evidence="3" id="KW-1185">Reference proteome</keyword>
<reference evidence="2 3" key="1">
    <citation type="submission" date="2012-09" db="EMBL/GenBank/DDBJ databases">
        <title>The Genome Sequence of Veillonella ratti ACS-216-V-COL6B.</title>
        <authorList>
            <consortium name="The Broad Institute Genome Sequencing Platform"/>
            <person name="Earl A."/>
            <person name="Ward D."/>
            <person name="Feldgarden M."/>
            <person name="Gevers D."/>
            <person name="Saerens B."/>
            <person name="Vaneechoutte M."/>
            <person name="Walker B."/>
            <person name="Young S.K."/>
            <person name="Zeng Q."/>
            <person name="Gargeya S."/>
            <person name="Fitzgerald M."/>
            <person name="Haas B."/>
            <person name="Abouelleil A."/>
            <person name="Alvarado L."/>
            <person name="Arachchi H.M."/>
            <person name="Berlin A."/>
            <person name="Chapman S.B."/>
            <person name="Goldberg J."/>
            <person name="Griggs A."/>
            <person name="Gujja S."/>
            <person name="Hansen M."/>
            <person name="Howarth C."/>
            <person name="Imamovic A."/>
            <person name="Larimer J."/>
            <person name="McCowen C."/>
            <person name="Montmayeur A."/>
            <person name="Murphy C."/>
            <person name="Neiman D."/>
            <person name="Pearson M."/>
            <person name="Priest M."/>
            <person name="Roberts A."/>
            <person name="Saif S."/>
            <person name="Shea T."/>
            <person name="Sisk P."/>
            <person name="Sykes S."/>
            <person name="Wortman J."/>
            <person name="Nusbaum C."/>
            <person name="Birren B."/>
        </authorList>
    </citation>
    <scope>NUCLEOTIDE SEQUENCE [LARGE SCALE GENOMIC DNA]</scope>
    <source>
        <strain evidence="2 3">ACS-216-V-Col6b</strain>
    </source>
</reference>
<dbReference type="PATRIC" id="fig|883156.3.peg.540"/>
<dbReference type="OrthoDB" id="7031653at2"/>